<dbReference type="InterPro" id="IPR018338">
    <property type="entry name" value="Carbonic_anhydrase_a-class_CS"/>
</dbReference>
<reference evidence="8 9" key="1">
    <citation type="submission" date="2024-09" db="EMBL/GenBank/DDBJ databases">
        <title>Chromosome-scale assembly of Riccia fluitans.</title>
        <authorList>
            <person name="Paukszto L."/>
            <person name="Sawicki J."/>
            <person name="Karawczyk K."/>
            <person name="Piernik-Szablinska J."/>
            <person name="Szczecinska M."/>
            <person name="Mazdziarz M."/>
        </authorList>
    </citation>
    <scope>NUCLEOTIDE SEQUENCE [LARGE SCALE GENOMIC DNA]</scope>
    <source>
        <strain evidence="8">Rf_01</strain>
        <tissue evidence="8">Aerial parts of the thallus</tissue>
    </source>
</reference>
<name>A0ABD1XHX0_9MARC</name>
<dbReference type="PANTHER" id="PTHR18952">
    <property type="entry name" value="CARBONIC ANHYDRASE"/>
    <property type="match status" value="1"/>
</dbReference>
<evidence type="ECO:0000256" key="2">
    <source>
        <dbReference type="ARBA" id="ARBA00012925"/>
    </source>
</evidence>
<dbReference type="CDD" id="cd03124">
    <property type="entry name" value="alpha_CA_prokaryotic_like"/>
    <property type="match status" value="1"/>
</dbReference>
<comment type="similarity">
    <text evidence="6">Belongs to the alpha-carbonic anhydrase family.</text>
</comment>
<dbReference type="Pfam" id="PF00194">
    <property type="entry name" value="Carb_anhydrase"/>
    <property type="match status" value="1"/>
</dbReference>
<organism evidence="8 9">
    <name type="scientific">Riccia fluitans</name>
    <dbReference type="NCBI Taxonomy" id="41844"/>
    <lineage>
        <taxon>Eukaryota</taxon>
        <taxon>Viridiplantae</taxon>
        <taxon>Streptophyta</taxon>
        <taxon>Embryophyta</taxon>
        <taxon>Marchantiophyta</taxon>
        <taxon>Marchantiopsida</taxon>
        <taxon>Marchantiidae</taxon>
        <taxon>Marchantiales</taxon>
        <taxon>Ricciaceae</taxon>
        <taxon>Riccia</taxon>
    </lineage>
</organism>
<keyword evidence="4 6" id="KW-0862">Zinc</keyword>
<evidence type="ECO:0000256" key="1">
    <source>
        <dbReference type="ARBA" id="ARBA00001947"/>
    </source>
</evidence>
<dbReference type="EMBL" id="JBHFFA010000008">
    <property type="protein sequence ID" value="KAL2608557.1"/>
    <property type="molecule type" value="Genomic_DNA"/>
</dbReference>
<dbReference type="GO" id="GO:0004089">
    <property type="term" value="F:carbonate dehydratase activity"/>
    <property type="evidence" value="ECO:0007669"/>
    <property type="project" value="UniProtKB-UniRule"/>
</dbReference>
<dbReference type="InterPro" id="IPR001148">
    <property type="entry name" value="CA_dom"/>
</dbReference>
<dbReference type="GO" id="GO:0008270">
    <property type="term" value="F:zinc ion binding"/>
    <property type="evidence" value="ECO:0007669"/>
    <property type="project" value="UniProtKB-UniRule"/>
</dbReference>
<feature type="chain" id="PRO_5044526667" description="Carbonic anhydrase" evidence="6">
    <location>
        <begin position="22"/>
        <end position="312"/>
    </location>
</feature>
<evidence type="ECO:0000256" key="3">
    <source>
        <dbReference type="ARBA" id="ARBA00022723"/>
    </source>
</evidence>
<dbReference type="PROSITE" id="PS00162">
    <property type="entry name" value="ALPHA_CA_1"/>
    <property type="match status" value="1"/>
</dbReference>
<dbReference type="PANTHER" id="PTHR18952:SF208">
    <property type="entry name" value="CARBONIC ANHYDRASE XA-RELATED"/>
    <property type="match status" value="1"/>
</dbReference>
<dbReference type="InterPro" id="IPR036398">
    <property type="entry name" value="CA_dom_sf"/>
</dbReference>
<evidence type="ECO:0000313" key="8">
    <source>
        <dbReference type="EMBL" id="KAL2608557.1"/>
    </source>
</evidence>
<gene>
    <name evidence="8" type="ORF">R1flu_027130</name>
</gene>
<dbReference type="Gene3D" id="3.10.200.10">
    <property type="entry name" value="Alpha carbonic anhydrase"/>
    <property type="match status" value="1"/>
</dbReference>
<dbReference type="InterPro" id="IPR041891">
    <property type="entry name" value="Alpha_CA_prokaryot-like"/>
</dbReference>
<comment type="function">
    <text evidence="6">Reversible hydration of carbon dioxide.</text>
</comment>
<dbReference type="EC" id="4.2.1.1" evidence="2 6"/>
<dbReference type="SMART" id="SM01057">
    <property type="entry name" value="Carb_anhydrase"/>
    <property type="match status" value="1"/>
</dbReference>
<sequence length="312" mass="34187">MSRTILVTICAAIFLVQVVYGDGTGTGFDYSEGPHGPEHWGGICLTGTRQSPIDIVKSDIVAENSLEPLKTQYVPDDASITRNPTNLQLEVQADPKIPFGTLTLQKDQLLDNSGQRLDGVVFDPNTTYTLGKFHFHAPSEHTINGQSFPLEMHLVHSNTAGTKTVIGILFKEGAENEFLAEFWNFLPNLTTTPNTTIDLSKLPLGSSYARYEGSLTTPNCSETVHWIVLLNDKITMSTAQIAAYKKYFPNANNRPIQPLNGRKVVMYGTFPSNFVDSSSSSSARTSKAASSFWIGLLLSGLIYNSIKSLFTL</sequence>
<comment type="catalytic activity">
    <reaction evidence="6">
        <text>hydrogencarbonate + H(+) = CO2 + H2O</text>
        <dbReference type="Rhea" id="RHEA:10748"/>
        <dbReference type="ChEBI" id="CHEBI:15377"/>
        <dbReference type="ChEBI" id="CHEBI:15378"/>
        <dbReference type="ChEBI" id="CHEBI:16526"/>
        <dbReference type="ChEBI" id="CHEBI:17544"/>
        <dbReference type="EC" id="4.2.1.1"/>
    </reaction>
</comment>
<evidence type="ECO:0000256" key="5">
    <source>
        <dbReference type="ARBA" id="ARBA00023239"/>
    </source>
</evidence>
<comment type="cofactor">
    <cofactor evidence="1 6">
        <name>Zn(2+)</name>
        <dbReference type="ChEBI" id="CHEBI:29105"/>
    </cofactor>
</comment>
<evidence type="ECO:0000256" key="6">
    <source>
        <dbReference type="RuleBase" id="RU367011"/>
    </source>
</evidence>
<dbReference type="SUPFAM" id="SSF51069">
    <property type="entry name" value="Carbonic anhydrase"/>
    <property type="match status" value="1"/>
</dbReference>
<dbReference type="Proteomes" id="UP001605036">
    <property type="component" value="Unassembled WGS sequence"/>
</dbReference>
<feature type="domain" description="Alpha-carbonic anhydrase" evidence="7">
    <location>
        <begin position="26"/>
        <end position="268"/>
    </location>
</feature>
<feature type="signal peptide" evidence="6">
    <location>
        <begin position="1"/>
        <end position="21"/>
    </location>
</feature>
<dbReference type="PROSITE" id="PS51144">
    <property type="entry name" value="ALPHA_CA_2"/>
    <property type="match status" value="1"/>
</dbReference>
<comment type="caution">
    <text evidence="8">The sequence shown here is derived from an EMBL/GenBank/DDBJ whole genome shotgun (WGS) entry which is preliminary data.</text>
</comment>
<evidence type="ECO:0000259" key="7">
    <source>
        <dbReference type="PROSITE" id="PS51144"/>
    </source>
</evidence>
<keyword evidence="5 6" id="KW-0456">Lyase</keyword>
<evidence type="ECO:0000256" key="4">
    <source>
        <dbReference type="ARBA" id="ARBA00022833"/>
    </source>
</evidence>
<dbReference type="AlphaFoldDB" id="A0ABD1XHX0"/>
<protein>
    <recommendedName>
        <fullName evidence="2 6">Carbonic anhydrase</fullName>
        <ecNumber evidence="2 6">4.2.1.1</ecNumber>
    </recommendedName>
</protein>
<keyword evidence="9" id="KW-1185">Reference proteome</keyword>
<proteinExistence type="inferred from homology"/>
<evidence type="ECO:0000313" key="9">
    <source>
        <dbReference type="Proteomes" id="UP001605036"/>
    </source>
</evidence>
<keyword evidence="6" id="KW-0732">Signal</keyword>
<keyword evidence="3 6" id="KW-0479">Metal-binding</keyword>
<accession>A0ABD1XHX0</accession>
<dbReference type="InterPro" id="IPR023561">
    <property type="entry name" value="Carbonic_anhydrase_a-class"/>
</dbReference>